<keyword evidence="3" id="KW-1185">Reference proteome</keyword>
<evidence type="ECO:0000313" key="2">
    <source>
        <dbReference type="EMBL" id="GAA3809524.1"/>
    </source>
</evidence>
<evidence type="ECO:0000313" key="3">
    <source>
        <dbReference type="Proteomes" id="UP001500888"/>
    </source>
</evidence>
<gene>
    <name evidence="2" type="ORF">GCM10022226_32320</name>
</gene>
<dbReference type="InterPro" id="IPR007278">
    <property type="entry name" value="DUF397"/>
</dbReference>
<feature type="domain" description="DUF397" evidence="1">
    <location>
        <begin position="7"/>
        <end position="59"/>
    </location>
</feature>
<dbReference type="EMBL" id="BAAAZR010000007">
    <property type="protein sequence ID" value="GAA3809524.1"/>
    <property type="molecule type" value="Genomic_DNA"/>
</dbReference>
<dbReference type="Pfam" id="PF04149">
    <property type="entry name" value="DUF397"/>
    <property type="match status" value="1"/>
</dbReference>
<protein>
    <recommendedName>
        <fullName evidence="1">DUF397 domain-containing protein</fullName>
    </recommendedName>
</protein>
<organism evidence="2 3">
    <name type="scientific">Sphaerisporangium flaviroseum</name>
    <dbReference type="NCBI Taxonomy" id="509199"/>
    <lineage>
        <taxon>Bacteria</taxon>
        <taxon>Bacillati</taxon>
        <taxon>Actinomycetota</taxon>
        <taxon>Actinomycetes</taxon>
        <taxon>Streptosporangiales</taxon>
        <taxon>Streptosporangiaceae</taxon>
        <taxon>Sphaerisporangium</taxon>
    </lineage>
</organism>
<reference evidence="3" key="1">
    <citation type="journal article" date="2019" name="Int. J. Syst. Evol. Microbiol.">
        <title>The Global Catalogue of Microorganisms (GCM) 10K type strain sequencing project: providing services to taxonomists for standard genome sequencing and annotation.</title>
        <authorList>
            <consortium name="The Broad Institute Genomics Platform"/>
            <consortium name="The Broad Institute Genome Sequencing Center for Infectious Disease"/>
            <person name="Wu L."/>
            <person name="Ma J."/>
        </authorList>
    </citation>
    <scope>NUCLEOTIDE SEQUENCE [LARGE SCALE GENOMIC DNA]</scope>
    <source>
        <strain evidence="3">JCM 16908</strain>
    </source>
</reference>
<dbReference type="Proteomes" id="UP001500888">
    <property type="component" value="Unassembled WGS sequence"/>
</dbReference>
<sequence length="65" mass="7033">MDLTDMRWRKSSYSSGNGGDCVEVASIPSGTAVRDSKNPAGAFLRFSPTEWTDFLTAVKEGRFAG</sequence>
<dbReference type="RefSeq" id="WP_344939757.1">
    <property type="nucleotide sequence ID" value="NZ_BAAAZR010000007.1"/>
</dbReference>
<name>A0ABP7I3M6_9ACTN</name>
<comment type="caution">
    <text evidence="2">The sequence shown here is derived from an EMBL/GenBank/DDBJ whole genome shotgun (WGS) entry which is preliminary data.</text>
</comment>
<accession>A0ABP7I3M6</accession>
<proteinExistence type="predicted"/>
<evidence type="ECO:0000259" key="1">
    <source>
        <dbReference type="Pfam" id="PF04149"/>
    </source>
</evidence>